<accession>A0A6C0L1Z4</accession>
<evidence type="ECO:0000313" key="1">
    <source>
        <dbReference type="EMBL" id="QHU22890.1"/>
    </source>
</evidence>
<reference evidence="1" key="1">
    <citation type="journal article" date="2020" name="Nature">
        <title>Giant virus diversity and host interactions through global metagenomics.</title>
        <authorList>
            <person name="Schulz F."/>
            <person name="Roux S."/>
            <person name="Paez-Espino D."/>
            <person name="Jungbluth S."/>
            <person name="Walsh D.A."/>
            <person name="Denef V.J."/>
            <person name="McMahon K.D."/>
            <person name="Konstantinidis K.T."/>
            <person name="Eloe-Fadrosh E.A."/>
            <person name="Kyrpides N.C."/>
            <person name="Woyke T."/>
        </authorList>
    </citation>
    <scope>NUCLEOTIDE SEQUENCE</scope>
    <source>
        <strain evidence="1">GVMAG-S-ERX555907-63</strain>
    </source>
</reference>
<proteinExistence type="predicted"/>
<protein>
    <submittedName>
        <fullName evidence="1">Uncharacterized protein</fullName>
    </submittedName>
</protein>
<dbReference type="AlphaFoldDB" id="A0A6C0L1Z4"/>
<dbReference type="EMBL" id="MN741019">
    <property type="protein sequence ID" value="QHU22890.1"/>
    <property type="molecule type" value="Genomic_DNA"/>
</dbReference>
<name>A0A6C0L1Z4_9ZZZZ</name>
<organism evidence="1">
    <name type="scientific">viral metagenome</name>
    <dbReference type="NCBI Taxonomy" id="1070528"/>
    <lineage>
        <taxon>unclassified sequences</taxon>
        <taxon>metagenomes</taxon>
        <taxon>organismal metagenomes</taxon>
    </lineage>
</organism>
<sequence>MNYASMVFYNSDLENKIKEYLRKPKEFVVWDWDFEESLRLANVNDTVYLSTNNQLGCVLYKVKMDENNKKYLETIWTAEDDLSYAPHH</sequence>